<gene>
    <name evidence="2" type="ORF">Tci_016362</name>
</gene>
<comment type="caution">
    <text evidence="2">The sequence shown here is derived from an EMBL/GenBank/DDBJ whole genome shotgun (WGS) entry which is preliminary data.</text>
</comment>
<proteinExistence type="predicted"/>
<evidence type="ECO:0000313" key="2">
    <source>
        <dbReference type="EMBL" id="GEU44384.1"/>
    </source>
</evidence>
<name>A0A6L2K947_TANCI</name>
<organism evidence="2">
    <name type="scientific">Tanacetum cinerariifolium</name>
    <name type="common">Dalmatian daisy</name>
    <name type="synonym">Chrysanthemum cinerariifolium</name>
    <dbReference type="NCBI Taxonomy" id="118510"/>
    <lineage>
        <taxon>Eukaryota</taxon>
        <taxon>Viridiplantae</taxon>
        <taxon>Streptophyta</taxon>
        <taxon>Embryophyta</taxon>
        <taxon>Tracheophyta</taxon>
        <taxon>Spermatophyta</taxon>
        <taxon>Magnoliopsida</taxon>
        <taxon>eudicotyledons</taxon>
        <taxon>Gunneridae</taxon>
        <taxon>Pentapetalae</taxon>
        <taxon>asterids</taxon>
        <taxon>campanulids</taxon>
        <taxon>Asterales</taxon>
        <taxon>Asteraceae</taxon>
        <taxon>Asteroideae</taxon>
        <taxon>Anthemideae</taxon>
        <taxon>Anthemidinae</taxon>
        <taxon>Tanacetum</taxon>
    </lineage>
</organism>
<dbReference type="AlphaFoldDB" id="A0A6L2K947"/>
<accession>A0A6L2K947</accession>
<evidence type="ECO:0000256" key="1">
    <source>
        <dbReference type="SAM" id="MobiDB-lite"/>
    </source>
</evidence>
<dbReference type="EMBL" id="BKCJ010001839">
    <property type="protein sequence ID" value="GEU44384.1"/>
    <property type="molecule type" value="Genomic_DNA"/>
</dbReference>
<sequence length="393" mass="45993">MIPYPRFTKLIVSHYMTIFPEISRRAHDRYHNLADDIMIKSIFNSGKSNGVVRIKILDWMITAEMKLMENNRTTSAPMTVNPKIAEGKSSAPRREKSHEDLEAKQNMEKVKKHLIGEEIKKLVEGSKNVEENVEVASSPLRNDDNETNLGTRPYVIRPIDQDDPYDDAHLKGENSAKRQKTFEHGTFTCKDLLHKETTRTRKPKEEIYSNSKIVQIIKTYWELGHERKFITKIVVRRANGCIVSITKSDYKNLNKNDIEDRYLLIINHKVDDYTETRLLWSLSIFIKSTVIWERVHDFQLGVESYQQQVNLTAPTITFPGIEKYKVFSIVCKRVYGIIYKNNKKEKRVIRHQEVHKFCDAILKRVLEGLKSYNNNVNYGYVTHNLNKEDVEYL</sequence>
<feature type="region of interest" description="Disordered" evidence="1">
    <location>
        <begin position="75"/>
        <end position="101"/>
    </location>
</feature>
<feature type="compositionally biased region" description="Basic and acidic residues" evidence="1">
    <location>
        <begin position="92"/>
        <end position="101"/>
    </location>
</feature>
<protein>
    <submittedName>
        <fullName evidence="2">Uncharacterized protein</fullName>
    </submittedName>
</protein>
<reference evidence="2" key="1">
    <citation type="journal article" date="2019" name="Sci. Rep.">
        <title>Draft genome of Tanacetum cinerariifolium, the natural source of mosquito coil.</title>
        <authorList>
            <person name="Yamashiro T."/>
            <person name="Shiraishi A."/>
            <person name="Satake H."/>
            <person name="Nakayama K."/>
        </authorList>
    </citation>
    <scope>NUCLEOTIDE SEQUENCE</scope>
</reference>